<dbReference type="InterPro" id="IPR059068">
    <property type="entry name" value="TPR_P4H"/>
</dbReference>
<feature type="transmembrane region" description="Helical" evidence="1">
    <location>
        <begin position="34"/>
        <end position="54"/>
    </location>
</feature>
<sequence length="357" mass="40284">KSLRNLLAPAFTEFHEEPHSFFSVSVTIRGKTPVIIMLAKVSNIVILCLCYLLIPLRPARSDELFTAQIELEAVFSSQSAVVEAVEIYLAKERARLNEIKKILLPLDERSRKDSFQVVSNPISAFLLVKSLTVDLDDLLSITQQKQNADELARTIEVLKTTHRFPSKEDLSGAAVAITRLQDTYLLDTGAMARGEVDGHCCTNELDVDDCFELGRQSYNTGDHYHTILWMNEALVKADEAKRNSSRSSSGVTEADILEYLAFSTYSKGEIARAISLTKQLLELDPGHPRAKGNIGHYEKLLDDRRGEDGRQSDQLKQDCSNNSQDKIWCKLIQVKRFIHFESFSFVCFAFTGHTRMY</sequence>
<comment type="caution">
    <text evidence="4">The sequence shown here is derived from an EMBL/GenBank/DDBJ whole genome shotgun (WGS) entry which is preliminary data.</text>
</comment>
<dbReference type="EMBL" id="CAJVCH010570052">
    <property type="protein sequence ID" value="CAG7833894.1"/>
    <property type="molecule type" value="Genomic_DNA"/>
</dbReference>
<reference evidence="4" key="1">
    <citation type="submission" date="2021-06" db="EMBL/GenBank/DDBJ databases">
        <authorList>
            <person name="Hodson N. C."/>
            <person name="Mongue J. A."/>
            <person name="Jaron S. K."/>
        </authorList>
    </citation>
    <scope>NUCLEOTIDE SEQUENCE</scope>
</reference>
<dbReference type="Proteomes" id="UP000708208">
    <property type="component" value="Unassembled WGS sequence"/>
</dbReference>
<dbReference type="AlphaFoldDB" id="A0A8J2PUW3"/>
<evidence type="ECO:0000259" key="3">
    <source>
        <dbReference type="Pfam" id="PF23558"/>
    </source>
</evidence>
<keyword evidence="5" id="KW-1185">Reference proteome</keyword>
<evidence type="ECO:0000313" key="5">
    <source>
        <dbReference type="Proteomes" id="UP000708208"/>
    </source>
</evidence>
<evidence type="ECO:0000256" key="1">
    <source>
        <dbReference type="SAM" id="Phobius"/>
    </source>
</evidence>
<name>A0A8J2PUW3_9HEXA</name>
<dbReference type="InterPro" id="IPR013547">
    <property type="entry name" value="P4H_N"/>
</dbReference>
<keyword evidence="1" id="KW-1133">Transmembrane helix</keyword>
<keyword evidence="1" id="KW-0472">Membrane</keyword>
<dbReference type="Pfam" id="PF08336">
    <property type="entry name" value="P4Ha_N"/>
    <property type="match status" value="1"/>
</dbReference>
<accession>A0A8J2PUW3</accession>
<feature type="domain" description="Prolyl 4-hydroxylase N-terminal" evidence="2">
    <location>
        <begin position="70"/>
        <end position="198"/>
    </location>
</feature>
<evidence type="ECO:0000259" key="2">
    <source>
        <dbReference type="Pfam" id="PF08336"/>
    </source>
</evidence>
<keyword evidence="1" id="KW-0812">Transmembrane</keyword>
<dbReference type="OrthoDB" id="420380at2759"/>
<feature type="domain" description="Prolyl 4-hydroxylase peptide-substrate-binding" evidence="3">
    <location>
        <begin position="207"/>
        <end position="302"/>
    </location>
</feature>
<evidence type="ECO:0008006" key="6">
    <source>
        <dbReference type="Google" id="ProtNLM"/>
    </source>
</evidence>
<organism evidence="4 5">
    <name type="scientific">Allacma fusca</name>
    <dbReference type="NCBI Taxonomy" id="39272"/>
    <lineage>
        <taxon>Eukaryota</taxon>
        <taxon>Metazoa</taxon>
        <taxon>Ecdysozoa</taxon>
        <taxon>Arthropoda</taxon>
        <taxon>Hexapoda</taxon>
        <taxon>Collembola</taxon>
        <taxon>Symphypleona</taxon>
        <taxon>Sminthuridae</taxon>
        <taxon>Allacma</taxon>
    </lineage>
</organism>
<evidence type="ECO:0000313" key="4">
    <source>
        <dbReference type="EMBL" id="CAG7833894.1"/>
    </source>
</evidence>
<dbReference type="GO" id="GO:0004656">
    <property type="term" value="F:procollagen-proline 4-dioxygenase activity"/>
    <property type="evidence" value="ECO:0007669"/>
    <property type="project" value="InterPro"/>
</dbReference>
<gene>
    <name evidence="4" type="ORF">AFUS01_LOCUS43464</name>
</gene>
<protein>
    <recommendedName>
        <fullName evidence="6">Prolyl 4-hydroxylase subunit alpha-2</fullName>
    </recommendedName>
</protein>
<dbReference type="Pfam" id="PF23558">
    <property type="entry name" value="TPR_P4H"/>
    <property type="match status" value="1"/>
</dbReference>
<dbReference type="FunFam" id="1.25.40.10:FF:000006">
    <property type="entry name" value="Prolyl 4-hydroxylase subunit alpha 2"/>
    <property type="match status" value="1"/>
</dbReference>
<dbReference type="GO" id="GO:0005783">
    <property type="term" value="C:endoplasmic reticulum"/>
    <property type="evidence" value="ECO:0007669"/>
    <property type="project" value="InterPro"/>
</dbReference>
<feature type="non-terminal residue" evidence="4">
    <location>
        <position position="1"/>
    </location>
</feature>
<proteinExistence type="predicted"/>